<dbReference type="InterPro" id="IPR010272">
    <property type="entry name" value="T6SS_TssF"/>
</dbReference>
<dbReference type="Pfam" id="PF05947">
    <property type="entry name" value="T6SS_TssF"/>
    <property type="match status" value="1"/>
</dbReference>
<organism evidence="1 2">
    <name type="scientific">Paraburkholderia pallida</name>
    <dbReference type="NCBI Taxonomy" id="2547399"/>
    <lineage>
        <taxon>Bacteria</taxon>
        <taxon>Pseudomonadati</taxon>
        <taxon>Pseudomonadota</taxon>
        <taxon>Betaproteobacteria</taxon>
        <taxon>Burkholderiales</taxon>
        <taxon>Burkholderiaceae</taxon>
        <taxon>Paraburkholderia</taxon>
    </lineage>
</organism>
<reference evidence="1 2" key="1">
    <citation type="submission" date="2019-03" db="EMBL/GenBank/DDBJ databases">
        <title>Paraburkholderia sp. 7MH5, isolated from subtropical forest soil.</title>
        <authorList>
            <person name="Gao Z.-H."/>
            <person name="Qiu L.-H."/>
        </authorList>
    </citation>
    <scope>NUCLEOTIDE SEQUENCE [LARGE SCALE GENOMIC DNA]</scope>
    <source>
        <strain evidence="1 2">7MH5</strain>
    </source>
</reference>
<dbReference type="EMBL" id="CP038149">
    <property type="protein sequence ID" value="QBR00139.1"/>
    <property type="molecule type" value="Genomic_DNA"/>
</dbReference>
<evidence type="ECO:0000313" key="1">
    <source>
        <dbReference type="EMBL" id="QBR00139.1"/>
    </source>
</evidence>
<dbReference type="NCBIfam" id="TIGR03359">
    <property type="entry name" value="VI_chp_6"/>
    <property type="match status" value="1"/>
</dbReference>
<dbReference type="AlphaFoldDB" id="A0A4P7CVH6"/>
<dbReference type="PIRSF" id="PIRSF028304">
    <property type="entry name" value="UCP028304"/>
    <property type="match status" value="1"/>
</dbReference>
<dbReference type="Proteomes" id="UP000295727">
    <property type="component" value="Chromosome 2"/>
</dbReference>
<keyword evidence="2" id="KW-1185">Reference proteome</keyword>
<name>A0A4P7CVH6_9BURK</name>
<sequence>MLEKLRRYYEQELGLLGDLIDDFCRKYPRAAERLSMSGGYSEDVHVQRLMHAFSLLAARARVELDSGAPKFSEALLNVLHPHYLRPFPASSIASLELIEPPSAPHVIKRGTVLTGQKGELRFRTVYDVTGAPIRIADAHVSPSTVAPGRASLPPDTTTIVSITFESTDAGVGLTAAMPAVVRVHLTGQPKALAALADTLLLRTRRAFVEVDDGRHWVPLERIPLTAAGFAESDALLPDDSPSGSFVRPLLEYMAFAQKFDFIDLDAATLLRAGRTREARRITLHLAIAQHPDSRAARALAGLSSDNFRLFCTPVVNLFGRANVLARHEEFAVDYPVIALRKKPELREIYAIHRVRDAADRSVIPPYNALAHATAKSGAQGRYWLRRRDEYQARNHPGYETSLILLQEDGKAAQQWPALIRIDVTCTNRDLPALMKIGDPGGDLRDETPGSRASRITLLRQPTRTFRPVNEEDARMRILALTPPNPTQLGTEGWAEFRRLLRQCAPTEALAQHVATVSLVGKRRIHQMLPGKPNPFVAYGLEITLSLDEQAFSGHSMAAFIGVVDRYFARYAPANSFTQLILLSKTNGSEILRCPLRVGRSPLI</sequence>
<dbReference type="KEGG" id="ppai:E1956_23950"/>
<gene>
    <name evidence="1" type="primary">tssF</name>
    <name evidence="1" type="ORF">E1956_23950</name>
</gene>
<dbReference type="PANTHER" id="PTHR35370:SF1">
    <property type="entry name" value="TYPE VI SECRETION SYSTEM COMPONENT TSSF1"/>
    <property type="match status" value="1"/>
</dbReference>
<protein>
    <submittedName>
        <fullName evidence="1">Type VI secretion system baseplate subunit TssF</fullName>
    </submittedName>
</protein>
<dbReference type="PANTHER" id="PTHR35370">
    <property type="entry name" value="CYTOPLASMIC PROTEIN-RELATED-RELATED"/>
    <property type="match status" value="1"/>
</dbReference>
<dbReference type="OrthoDB" id="9763676at2"/>
<proteinExistence type="predicted"/>
<dbReference type="RefSeq" id="WP_134753519.1">
    <property type="nucleotide sequence ID" value="NZ_CP038149.1"/>
</dbReference>
<accession>A0A4P7CVH6</accession>
<evidence type="ECO:0000313" key="2">
    <source>
        <dbReference type="Proteomes" id="UP000295727"/>
    </source>
</evidence>